<evidence type="ECO:0000313" key="3">
    <source>
        <dbReference type="Proteomes" id="UP001159363"/>
    </source>
</evidence>
<reference evidence="2 3" key="1">
    <citation type="submission" date="2023-02" db="EMBL/GenBank/DDBJ databases">
        <title>LHISI_Scaffold_Assembly.</title>
        <authorList>
            <person name="Stuart O.P."/>
            <person name="Cleave R."/>
            <person name="Magrath M.J.L."/>
            <person name="Mikheyev A.S."/>
        </authorList>
    </citation>
    <scope>NUCLEOTIDE SEQUENCE [LARGE SCALE GENOMIC DNA]</scope>
    <source>
        <strain evidence="2">Daus_M_001</strain>
        <tissue evidence="2">Leg muscle</tissue>
    </source>
</reference>
<accession>A0ABQ9H5B1</accession>
<feature type="compositionally biased region" description="Basic and acidic residues" evidence="1">
    <location>
        <begin position="7"/>
        <end position="20"/>
    </location>
</feature>
<name>A0ABQ9H5B1_9NEOP</name>
<evidence type="ECO:0000256" key="1">
    <source>
        <dbReference type="SAM" id="MobiDB-lite"/>
    </source>
</evidence>
<comment type="caution">
    <text evidence="2">The sequence shown here is derived from an EMBL/GenBank/DDBJ whole genome shotgun (WGS) entry which is preliminary data.</text>
</comment>
<sequence>MTYYTSHDTRDELLDVDKESSSTPSMPRRKPLQCPSQHALALHCPSSGLSLWLKKCRRGHRPPPTITTCSTFGEKGRGDKQGQNKKQEAAVAERLARSPPTKANRAQFLAGSPDFRKWESYRTMQLVGGFSQGSPISPAPSFRRRSIFNSITLIGSQDLAGLTLHHLTISPKPSDFFEKLKVPQMSLGRFVHRNGTPTAKSQSQHISEVVGEPRCRHELCMVGFHVERQYSLEPRAVAVFTGTLQFTVVLLLPRRNFKKRNKICKRKEHTGRGLGERSRHTATVDEWLSCSPLTKATPGSIPAGSPDSCMWRPYRTLPLVGRISRRSPVSPALSFRCRSILFSSPLSALKISL</sequence>
<dbReference type="Proteomes" id="UP001159363">
    <property type="component" value="Chromosome 6"/>
</dbReference>
<protein>
    <submittedName>
        <fullName evidence="2">Uncharacterized protein</fullName>
    </submittedName>
</protein>
<dbReference type="EMBL" id="JARBHB010000007">
    <property type="protein sequence ID" value="KAJ8879353.1"/>
    <property type="molecule type" value="Genomic_DNA"/>
</dbReference>
<feature type="region of interest" description="Disordered" evidence="1">
    <location>
        <begin position="1"/>
        <end position="32"/>
    </location>
</feature>
<organism evidence="2 3">
    <name type="scientific">Dryococelus australis</name>
    <dbReference type="NCBI Taxonomy" id="614101"/>
    <lineage>
        <taxon>Eukaryota</taxon>
        <taxon>Metazoa</taxon>
        <taxon>Ecdysozoa</taxon>
        <taxon>Arthropoda</taxon>
        <taxon>Hexapoda</taxon>
        <taxon>Insecta</taxon>
        <taxon>Pterygota</taxon>
        <taxon>Neoptera</taxon>
        <taxon>Polyneoptera</taxon>
        <taxon>Phasmatodea</taxon>
        <taxon>Verophasmatodea</taxon>
        <taxon>Anareolatae</taxon>
        <taxon>Phasmatidae</taxon>
        <taxon>Eurycanthinae</taxon>
        <taxon>Dryococelus</taxon>
    </lineage>
</organism>
<gene>
    <name evidence="2" type="ORF">PR048_019961</name>
</gene>
<proteinExistence type="predicted"/>
<evidence type="ECO:0000313" key="2">
    <source>
        <dbReference type="EMBL" id="KAJ8879353.1"/>
    </source>
</evidence>
<keyword evidence="3" id="KW-1185">Reference proteome</keyword>